<gene>
    <name evidence="2" type="ORF">UABAM_04178</name>
</gene>
<proteinExistence type="predicted"/>
<keyword evidence="3" id="KW-1185">Reference proteome</keyword>
<dbReference type="OrthoDB" id="1404368at2"/>
<dbReference type="Gene3D" id="3.30.470.20">
    <property type="entry name" value="ATP-grasp fold, B domain"/>
    <property type="match status" value="1"/>
</dbReference>
<dbReference type="AlphaFoldDB" id="A0A5S9IRG0"/>
<dbReference type="Pfam" id="PF20668">
    <property type="entry name" value="DUF6815"/>
    <property type="match status" value="1"/>
</dbReference>
<protein>
    <recommendedName>
        <fullName evidence="1">DUF6815 domain-containing protein</fullName>
    </recommendedName>
</protein>
<evidence type="ECO:0000313" key="3">
    <source>
        <dbReference type="Proteomes" id="UP000326354"/>
    </source>
</evidence>
<dbReference type="RefSeq" id="WP_151969890.1">
    <property type="nucleotide sequence ID" value="NZ_AP019860.1"/>
</dbReference>
<organism evidence="2 3">
    <name type="scientific">Uabimicrobium amorphum</name>
    <dbReference type="NCBI Taxonomy" id="2596890"/>
    <lineage>
        <taxon>Bacteria</taxon>
        <taxon>Pseudomonadati</taxon>
        <taxon>Planctomycetota</taxon>
        <taxon>Candidatus Uabimicrobiia</taxon>
        <taxon>Candidatus Uabimicrobiales</taxon>
        <taxon>Candidatus Uabimicrobiaceae</taxon>
        <taxon>Candidatus Uabimicrobium</taxon>
    </lineage>
</organism>
<dbReference type="Proteomes" id="UP000326354">
    <property type="component" value="Chromosome"/>
</dbReference>
<reference evidence="2 3" key="1">
    <citation type="submission" date="2019-08" db="EMBL/GenBank/DDBJ databases">
        <title>Complete genome sequence of Candidatus Uab amorphum.</title>
        <authorList>
            <person name="Shiratori T."/>
            <person name="Suzuki S."/>
            <person name="Kakizawa Y."/>
            <person name="Ishida K."/>
        </authorList>
    </citation>
    <scope>NUCLEOTIDE SEQUENCE [LARGE SCALE GENOMIC DNA]</scope>
    <source>
        <strain evidence="2 3">SRT547</strain>
    </source>
</reference>
<dbReference type="EMBL" id="AP019860">
    <property type="protein sequence ID" value="BBM85800.1"/>
    <property type="molecule type" value="Genomic_DNA"/>
</dbReference>
<evidence type="ECO:0000313" key="2">
    <source>
        <dbReference type="EMBL" id="BBM85800.1"/>
    </source>
</evidence>
<feature type="domain" description="DUF6815" evidence="1">
    <location>
        <begin position="222"/>
        <end position="321"/>
    </location>
</feature>
<dbReference type="KEGG" id="uam:UABAM_04178"/>
<dbReference type="SUPFAM" id="SSF56059">
    <property type="entry name" value="Glutathione synthetase ATP-binding domain-like"/>
    <property type="match status" value="1"/>
</dbReference>
<accession>A0A5S9IRG0</accession>
<name>A0A5S9IRG0_UABAM</name>
<dbReference type="NCBIfam" id="NF033816">
    <property type="entry name" value="Cj0069_fam"/>
    <property type="match status" value="1"/>
</dbReference>
<evidence type="ECO:0000259" key="1">
    <source>
        <dbReference type="Pfam" id="PF20668"/>
    </source>
</evidence>
<sequence>MKKHVVIFEVRGGSDKGAYGYRSDSKPIIDSLNKRGWSAEIIFYSDEARGEIYRYVVDKAGAYISRVNPGNLADETGYFQMLRELVSQNVEALPHPDAMINYGAKNAIEKLKGTDLVPDDVITYYDFEAFKASFPLMLKTGPRVLKQNRGSTGEGIWKVEIAKKVEDDKGNLTLKTKVKLTEAKDNHIEEKYLGDFIDFCVTYLDGPSGLLLDMPFLPRIKEGEIRVFMLRREPVYVVHKKPVETADAFSATLFSGAKYTYENPDQYPTLISKVKTNLNTILEKLGGYDIPLIWTLDFILDNDENGEDKYILGEINASCVGFSTHLDLSEQIADEVIRLMEADCVINPRWPAYTS</sequence>
<dbReference type="InterPro" id="IPR049212">
    <property type="entry name" value="DUF6815"/>
</dbReference>